<protein>
    <submittedName>
        <fullName evidence="2">Uncharacterized protein</fullName>
    </submittedName>
</protein>
<evidence type="ECO:0000256" key="1">
    <source>
        <dbReference type="SAM" id="MobiDB-lite"/>
    </source>
</evidence>
<dbReference type="Proteomes" id="UP001176429">
    <property type="component" value="Unassembled WGS sequence"/>
</dbReference>
<dbReference type="EMBL" id="JAUQSY010000011">
    <property type="protein sequence ID" value="MDO7876456.1"/>
    <property type="molecule type" value="Genomic_DNA"/>
</dbReference>
<gene>
    <name evidence="2" type="ORF">Q5H93_17055</name>
</gene>
<evidence type="ECO:0000313" key="3">
    <source>
        <dbReference type="Proteomes" id="UP001176429"/>
    </source>
</evidence>
<comment type="caution">
    <text evidence="2">The sequence shown here is derived from an EMBL/GenBank/DDBJ whole genome shotgun (WGS) entry which is preliminary data.</text>
</comment>
<evidence type="ECO:0000313" key="2">
    <source>
        <dbReference type="EMBL" id="MDO7876456.1"/>
    </source>
</evidence>
<feature type="compositionally biased region" description="Basic and acidic residues" evidence="1">
    <location>
        <begin position="86"/>
        <end position="98"/>
    </location>
</feature>
<dbReference type="RefSeq" id="WP_305007822.1">
    <property type="nucleotide sequence ID" value="NZ_JAUQSY010000011.1"/>
</dbReference>
<accession>A0ABT9BDV6</accession>
<sequence>MSMFDFFQTQRQLWLNQPTEHSPEYVAGGVVALDQAETAFLVEPQDNPNQADHQLQRKLDTALLKLQRQNTELQKQRSANHKLQKKLNEITREQEKRPKWGSRARRHLRQLNALATDPQQSAEARLEALTHLIGDFFAQALNEQAAQQQQAAQNPPLAEQDD</sequence>
<keyword evidence="3" id="KW-1185">Reference proteome</keyword>
<proteinExistence type="predicted"/>
<feature type="region of interest" description="Disordered" evidence="1">
    <location>
        <begin position="71"/>
        <end position="102"/>
    </location>
</feature>
<reference evidence="2" key="1">
    <citation type="submission" date="2023-07" db="EMBL/GenBank/DDBJ databases">
        <authorList>
            <person name="Kim M.K."/>
        </authorList>
    </citation>
    <scope>NUCLEOTIDE SEQUENCE</scope>
    <source>
        <strain evidence="2">ASUV-10-1</strain>
    </source>
</reference>
<organism evidence="2 3">
    <name type="scientific">Hymenobacter aranciens</name>
    <dbReference type="NCBI Taxonomy" id="3063996"/>
    <lineage>
        <taxon>Bacteria</taxon>
        <taxon>Pseudomonadati</taxon>
        <taxon>Bacteroidota</taxon>
        <taxon>Cytophagia</taxon>
        <taxon>Cytophagales</taxon>
        <taxon>Hymenobacteraceae</taxon>
        <taxon>Hymenobacter</taxon>
    </lineage>
</organism>
<name>A0ABT9BDV6_9BACT</name>